<dbReference type="NCBIfam" id="TIGR00254">
    <property type="entry name" value="GGDEF"/>
    <property type="match status" value="1"/>
</dbReference>
<dbReference type="InterPro" id="IPR011006">
    <property type="entry name" value="CheY-like_superfamily"/>
</dbReference>
<dbReference type="Pfam" id="PF00072">
    <property type="entry name" value="Response_reg"/>
    <property type="match status" value="1"/>
</dbReference>
<evidence type="ECO:0000259" key="6">
    <source>
        <dbReference type="PROSITE" id="PS50887"/>
    </source>
</evidence>
<dbReference type="SUPFAM" id="SSF55073">
    <property type="entry name" value="Nucleotide cyclase"/>
    <property type="match status" value="1"/>
</dbReference>
<keyword evidence="8" id="KW-1185">Reference proteome</keyword>
<dbReference type="Pfam" id="PF00990">
    <property type="entry name" value="GGDEF"/>
    <property type="match status" value="1"/>
</dbReference>
<dbReference type="CDD" id="cd01949">
    <property type="entry name" value="GGDEF"/>
    <property type="match status" value="1"/>
</dbReference>
<protein>
    <recommendedName>
        <fullName evidence="2">diguanylate cyclase</fullName>
        <ecNumber evidence="2">2.7.7.65</ecNumber>
    </recommendedName>
</protein>
<evidence type="ECO:0000256" key="3">
    <source>
        <dbReference type="ARBA" id="ARBA00034247"/>
    </source>
</evidence>
<dbReference type="EC" id="2.7.7.65" evidence="2"/>
<name>A0A366D1C8_9GAMM</name>
<dbReference type="GO" id="GO:0005886">
    <property type="term" value="C:plasma membrane"/>
    <property type="evidence" value="ECO:0007669"/>
    <property type="project" value="TreeGrafter"/>
</dbReference>
<evidence type="ECO:0000313" key="7">
    <source>
        <dbReference type="EMBL" id="RBO83851.1"/>
    </source>
</evidence>
<dbReference type="GO" id="GO:1902201">
    <property type="term" value="P:negative regulation of bacterial-type flagellum-dependent cell motility"/>
    <property type="evidence" value="ECO:0007669"/>
    <property type="project" value="TreeGrafter"/>
</dbReference>
<dbReference type="PANTHER" id="PTHR45138:SF9">
    <property type="entry name" value="DIGUANYLATE CYCLASE DGCM-RELATED"/>
    <property type="match status" value="1"/>
</dbReference>
<evidence type="ECO:0000313" key="8">
    <source>
        <dbReference type="Proteomes" id="UP000252086"/>
    </source>
</evidence>
<dbReference type="InterPro" id="IPR029787">
    <property type="entry name" value="Nucleotide_cyclase"/>
</dbReference>
<dbReference type="PROSITE" id="PS50110">
    <property type="entry name" value="RESPONSE_REGULATORY"/>
    <property type="match status" value="1"/>
</dbReference>
<sequence length="311" mass="34921">MAMTSQQRVLVIDDEKISLKVISDILRDDVEVILAINGEQGIRKAIELQPDLILLDVLMPGMDGYDTMAKLRHDVRTSTIPVIFITALNDSSHEEKALLMGACDYIQKPLYTNIVQARVRLHLQLTKQRKMLEELANIDPLTSLANRRRYEDVISSEWQSAIEHQECLSLLVVDIDNFKHYNDCYGHATGDKVLKQVASVLAMQVGLGEGLVARYGGEEFVVLLPRFSQQEATKVAHQCMLEIERLNLCYHHGGETGQVTVSVGGATCYPQNSDLLCEFFDRADNKLVQAKNTGKNKILWDVSDKLNVPVK</sequence>
<dbReference type="AlphaFoldDB" id="A0A366D1C8"/>
<dbReference type="InterPro" id="IPR000160">
    <property type="entry name" value="GGDEF_dom"/>
</dbReference>
<gene>
    <name evidence="7" type="ORF">DFP76_103125</name>
</gene>
<dbReference type="RefSeq" id="WP_113873844.1">
    <property type="nucleotide sequence ID" value="NZ_QNRF01000003.1"/>
</dbReference>
<dbReference type="SMART" id="SM00448">
    <property type="entry name" value="REC"/>
    <property type="match status" value="1"/>
</dbReference>
<dbReference type="OrthoDB" id="9812260at2"/>
<organism evidence="7 8">
    <name type="scientific">Marinomonas aquiplantarum</name>
    <dbReference type="NCBI Taxonomy" id="491951"/>
    <lineage>
        <taxon>Bacteria</taxon>
        <taxon>Pseudomonadati</taxon>
        <taxon>Pseudomonadota</taxon>
        <taxon>Gammaproteobacteria</taxon>
        <taxon>Oceanospirillales</taxon>
        <taxon>Oceanospirillaceae</taxon>
        <taxon>Marinomonas</taxon>
    </lineage>
</organism>
<feature type="modified residue" description="4-aspartylphosphate" evidence="4">
    <location>
        <position position="56"/>
    </location>
</feature>
<dbReference type="PANTHER" id="PTHR45138">
    <property type="entry name" value="REGULATORY COMPONENTS OF SENSORY TRANSDUCTION SYSTEM"/>
    <property type="match status" value="1"/>
</dbReference>
<dbReference type="PROSITE" id="PS50887">
    <property type="entry name" value="GGDEF"/>
    <property type="match status" value="1"/>
</dbReference>
<dbReference type="SMART" id="SM00267">
    <property type="entry name" value="GGDEF"/>
    <property type="match status" value="1"/>
</dbReference>
<feature type="domain" description="GGDEF" evidence="6">
    <location>
        <begin position="166"/>
        <end position="303"/>
    </location>
</feature>
<dbReference type="GO" id="GO:0052621">
    <property type="term" value="F:diguanylate cyclase activity"/>
    <property type="evidence" value="ECO:0007669"/>
    <property type="project" value="UniProtKB-EC"/>
</dbReference>
<dbReference type="Proteomes" id="UP000252086">
    <property type="component" value="Unassembled WGS sequence"/>
</dbReference>
<dbReference type="GO" id="GO:0043709">
    <property type="term" value="P:cell adhesion involved in single-species biofilm formation"/>
    <property type="evidence" value="ECO:0007669"/>
    <property type="project" value="TreeGrafter"/>
</dbReference>
<dbReference type="SUPFAM" id="SSF52172">
    <property type="entry name" value="CheY-like"/>
    <property type="match status" value="1"/>
</dbReference>
<dbReference type="InterPro" id="IPR043128">
    <property type="entry name" value="Rev_trsase/Diguanyl_cyclase"/>
</dbReference>
<dbReference type="InterPro" id="IPR050469">
    <property type="entry name" value="Diguanylate_Cyclase"/>
</dbReference>
<evidence type="ECO:0000256" key="1">
    <source>
        <dbReference type="ARBA" id="ARBA00001946"/>
    </source>
</evidence>
<evidence type="ECO:0000256" key="4">
    <source>
        <dbReference type="PROSITE-ProRule" id="PRU00169"/>
    </source>
</evidence>
<evidence type="ECO:0000256" key="2">
    <source>
        <dbReference type="ARBA" id="ARBA00012528"/>
    </source>
</evidence>
<dbReference type="GO" id="GO:0000160">
    <property type="term" value="P:phosphorelay signal transduction system"/>
    <property type="evidence" value="ECO:0007669"/>
    <property type="project" value="InterPro"/>
</dbReference>
<keyword evidence="4" id="KW-0597">Phosphoprotein</keyword>
<accession>A0A366D1C8</accession>
<comment type="cofactor">
    <cofactor evidence="1">
        <name>Mg(2+)</name>
        <dbReference type="ChEBI" id="CHEBI:18420"/>
    </cofactor>
</comment>
<proteinExistence type="predicted"/>
<feature type="domain" description="Response regulatory" evidence="5">
    <location>
        <begin position="8"/>
        <end position="123"/>
    </location>
</feature>
<dbReference type="FunFam" id="3.30.70.270:FF:000001">
    <property type="entry name" value="Diguanylate cyclase domain protein"/>
    <property type="match status" value="1"/>
</dbReference>
<reference evidence="7 8" key="1">
    <citation type="submission" date="2018-06" db="EMBL/GenBank/DDBJ databases">
        <title>Genomic Encyclopedia of Type Strains, Phase III (KMG-III): the genomes of soil and plant-associated and newly described type strains.</title>
        <authorList>
            <person name="Whitman W."/>
        </authorList>
    </citation>
    <scope>NUCLEOTIDE SEQUENCE [LARGE SCALE GENOMIC DNA]</scope>
    <source>
        <strain evidence="7 8">CECT 7732</strain>
    </source>
</reference>
<comment type="caution">
    <text evidence="7">The sequence shown here is derived from an EMBL/GenBank/DDBJ whole genome shotgun (WGS) entry which is preliminary data.</text>
</comment>
<comment type="catalytic activity">
    <reaction evidence="3">
        <text>2 GTP = 3',3'-c-di-GMP + 2 diphosphate</text>
        <dbReference type="Rhea" id="RHEA:24898"/>
        <dbReference type="ChEBI" id="CHEBI:33019"/>
        <dbReference type="ChEBI" id="CHEBI:37565"/>
        <dbReference type="ChEBI" id="CHEBI:58805"/>
        <dbReference type="EC" id="2.7.7.65"/>
    </reaction>
</comment>
<dbReference type="EMBL" id="QNRF01000003">
    <property type="protein sequence ID" value="RBO83851.1"/>
    <property type="molecule type" value="Genomic_DNA"/>
</dbReference>
<dbReference type="Gene3D" id="3.30.70.270">
    <property type="match status" value="1"/>
</dbReference>
<evidence type="ECO:0000259" key="5">
    <source>
        <dbReference type="PROSITE" id="PS50110"/>
    </source>
</evidence>
<dbReference type="InterPro" id="IPR001789">
    <property type="entry name" value="Sig_transdc_resp-reg_receiver"/>
</dbReference>
<dbReference type="Gene3D" id="3.40.50.2300">
    <property type="match status" value="1"/>
</dbReference>